<evidence type="ECO:0000256" key="1">
    <source>
        <dbReference type="ARBA" id="ARBA00001974"/>
    </source>
</evidence>
<dbReference type="Pfam" id="PF07992">
    <property type="entry name" value="Pyr_redox_2"/>
    <property type="match status" value="1"/>
</dbReference>
<keyword evidence="4" id="KW-0274">FAD</keyword>
<name>A0A239C4X3_9BACT</name>
<organism evidence="6 7">
    <name type="scientific">Pontibacter ummariensis</name>
    <dbReference type="NCBI Taxonomy" id="1610492"/>
    <lineage>
        <taxon>Bacteria</taxon>
        <taxon>Pseudomonadati</taxon>
        <taxon>Bacteroidota</taxon>
        <taxon>Cytophagia</taxon>
        <taxon>Cytophagales</taxon>
        <taxon>Hymenobacteraceae</taxon>
        <taxon>Pontibacter</taxon>
    </lineage>
</organism>
<evidence type="ECO:0000313" key="7">
    <source>
        <dbReference type="Proteomes" id="UP000198432"/>
    </source>
</evidence>
<keyword evidence="3" id="KW-0285">Flavoprotein</keyword>
<dbReference type="EMBL" id="FZOQ01000002">
    <property type="protein sequence ID" value="SNS14691.1"/>
    <property type="molecule type" value="Genomic_DNA"/>
</dbReference>
<dbReference type="InterPro" id="IPR036188">
    <property type="entry name" value="FAD/NAD-bd_sf"/>
</dbReference>
<dbReference type="PRINTS" id="PR00411">
    <property type="entry name" value="PNDRDTASEI"/>
</dbReference>
<dbReference type="PANTHER" id="PTHR43429">
    <property type="entry name" value="PYRIDINE NUCLEOTIDE-DISULFIDE OXIDOREDUCTASE DOMAIN-CONTAINING"/>
    <property type="match status" value="1"/>
</dbReference>
<dbReference type="Proteomes" id="UP000198432">
    <property type="component" value="Unassembled WGS sequence"/>
</dbReference>
<evidence type="ECO:0000313" key="6">
    <source>
        <dbReference type="EMBL" id="SNS14691.1"/>
    </source>
</evidence>
<proteinExistence type="inferred from homology"/>
<feature type="domain" description="FAD/NAD(P)-binding" evidence="5">
    <location>
        <begin position="6"/>
        <end position="289"/>
    </location>
</feature>
<dbReference type="PRINTS" id="PR00368">
    <property type="entry name" value="FADPNR"/>
</dbReference>
<protein>
    <submittedName>
        <fullName evidence="6">Pyridine nucleotide-disulphide oxidoreductase</fullName>
    </submittedName>
</protein>
<dbReference type="OrthoDB" id="9792592at2"/>
<dbReference type="InterPro" id="IPR050260">
    <property type="entry name" value="FAD-bd_OxRdtase"/>
</dbReference>
<dbReference type="Gene3D" id="3.50.50.60">
    <property type="entry name" value="FAD/NAD(P)-binding domain"/>
    <property type="match status" value="2"/>
</dbReference>
<evidence type="ECO:0000259" key="5">
    <source>
        <dbReference type="Pfam" id="PF07992"/>
    </source>
</evidence>
<keyword evidence="7" id="KW-1185">Reference proteome</keyword>
<dbReference type="GO" id="GO:0016491">
    <property type="term" value="F:oxidoreductase activity"/>
    <property type="evidence" value="ECO:0007669"/>
    <property type="project" value="InterPro"/>
</dbReference>
<evidence type="ECO:0000256" key="4">
    <source>
        <dbReference type="ARBA" id="ARBA00022827"/>
    </source>
</evidence>
<accession>A0A239C4X3</accession>
<evidence type="ECO:0000256" key="3">
    <source>
        <dbReference type="ARBA" id="ARBA00022630"/>
    </source>
</evidence>
<reference evidence="7" key="1">
    <citation type="submission" date="2017-06" db="EMBL/GenBank/DDBJ databases">
        <authorList>
            <person name="Varghese N."/>
            <person name="Submissions S."/>
        </authorList>
    </citation>
    <scope>NUCLEOTIDE SEQUENCE [LARGE SCALE GENOMIC DNA]</scope>
    <source>
        <strain evidence="7">NKM1</strain>
    </source>
</reference>
<dbReference type="InterPro" id="IPR023753">
    <property type="entry name" value="FAD/NAD-binding_dom"/>
</dbReference>
<dbReference type="RefSeq" id="WP_089317788.1">
    <property type="nucleotide sequence ID" value="NZ_FZOQ01000002.1"/>
</dbReference>
<sequence>MQEEQHLVIIGNGIAGITLAQQVRFGSKCRITLVSAESATHFSRPALMYVYMGHLRYEDILPYPGWYFREKKLEQQHDRVLRIDAQAKTLQLQSGERLSYDVLAIASGSVAAFYNWPGQDIAGVQGLVSLQDLEQMEENTQGIQEAVLVGGGLIGVEMAEMLRSRGIAVTILVRDKLYWNSVLPEDEARLVTKHIQEHGVELLLEDELQEILPDAQGRVQRVRTKRGKELPCQFVGIATGVKPNVAFLEESGLDLDRGILVNEYFETNLPQIYALGDCAQFRQPEAKALTIEQQWYSARLHGETLAKNLLGKRSPYRRGPWFNSAKFFDIEYQAYGLVPSALGDELDSLYWQHEAKKKSIRLIYNRQSAELRGVILLSVRYRHDLCHHWLQNKYTIHEVIKEISAANFDPEFFQRYEQELQRQYLKRFPEKTAPAKPGNWWKLRHRFGLFSDTENC</sequence>
<dbReference type="PANTHER" id="PTHR43429:SF3">
    <property type="entry name" value="NITRITE REDUCTASE [NAD(P)H]"/>
    <property type="match status" value="1"/>
</dbReference>
<gene>
    <name evidence="6" type="ORF">SAMN06296052_102322</name>
</gene>
<comment type="similarity">
    <text evidence="2">Belongs to the FAD-dependent oxidoreductase family.</text>
</comment>
<comment type="cofactor">
    <cofactor evidence="1">
        <name>FAD</name>
        <dbReference type="ChEBI" id="CHEBI:57692"/>
    </cofactor>
</comment>
<evidence type="ECO:0000256" key="2">
    <source>
        <dbReference type="ARBA" id="ARBA00006442"/>
    </source>
</evidence>
<dbReference type="SUPFAM" id="SSF51905">
    <property type="entry name" value="FAD/NAD(P)-binding domain"/>
    <property type="match status" value="1"/>
</dbReference>
<dbReference type="AlphaFoldDB" id="A0A239C4X3"/>